<feature type="domain" description="AAA" evidence="1">
    <location>
        <begin position="8"/>
        <end position="127"/>
    </location>
</feature>
<accession>A0A6J6NQU2</accession>
<name>A0A6J6NQU2_9ZZZZ</name>
<dbReference type="InterPro" id="IPR027417">
    <property type="entry name" value="P-loop_NTPase"/>
</dbReference>
<sequence>MKMALADTPVVLIQGARQVGKSTLAAQVLAGTGARLLTLDTHSVLSAAQNDPDSFVRQNPDSLLAIDEVQRAPELLRAVKAVVDEQRRPGQFLLTGSADLLRIPGQHESLAGRAETIPLFGLSQGEIRSGKDDLASRLFSGDEIGLNDFAGTMSRDEYLEIICEGSYPEPRLRSGRRRQAWFDNYLSRIVDRDAKDISRLMHLDRLPRLMRLLAANNSGELVKSRFAKGIDLPETSISGYLELLASLYLIHFLPAWGGNLTQRVIGRPKVSLLDSGLAARLNNLSVAAFHPGSATAHHAGGLTEAFVTGEIRRQSTWAPNRFEMFHFRDRSGREVDLILEDDARNIVGLEVKSSATVQARDFAGLEYLSAVTGTRFKMGVVLYMGKSAVRFGPRLWALPLSALWI</sequence>
<evidence type="ECO:0000259" key="2">
    <source>
        <dbReference type="Pfam" id="PF13635"/>
    </source>
</evidence>
<dbReference type="AlphaFoldDB" id="A0A6J6NQU2"/>
<dbReference type="PANTHER" id="PTHR43566:SF2">
    <property type="entry name" value="DUF4143 DOMAIN-CONTAINING PROTEIN"/>
    <property type="match status" value="1"/>
</dbReference>
<dbReference type="EMBL" id="CAEZWW010000261">
    <property type="protein sequence ID" value="CAB4687208.1"/>
    <property type="molecule type" value="Genomic_DNA"/>
</dbReference>
<proteinExistence type="predicted"/>
<organism evidence="3">
    <name type="scientific">freshwater metagenome</name>
    <dbReference type="NCBI Taxonomy" id="449393"/>
    <lineage>
        <taxon>unclassified sequences</taxon>
        <taxon>metagenomes</taxon>
        <taxon>ecological metagenomes</taxon>
    </lineage>
</organism>
<dbReference type="PANTHER" id="PTHR43566">
    <property type="entry name" value="CONSERVED PROTEIN"/>
    <property type="match status" value="1"/>
</dbReference>
<dbReference type="InterPro" id="IPR025420">
    <property type="entry name" value="DUF4143"/>
</dbReference>
<evidence type="ECO:0000313" key="3">
    <source>
        <dbReference type="EMBL" id="CAB4687208.1"/>
    </source>
</evidence>
<dbReference type="Pfam" id="PF13635">
    <property type="entry name" value="DUF4143"/>
    <property type="match status" value="1"/>
</dbReference>
<protein>
    <submittedName>
        <fullName evidence="3">Unannotated protein</fullName>
    </submittedName>
</protein>
<evidence type="ECO:0000259" key="1">
    <source>
        <dbReference type="Pfam" id="PF13173"/>
    </source>
</evidence>
<dbReference type="InterPro" id="IPR041682">
    <property type="entry name" value="AAA_14"/>
</dbReference>
<gene>
    <name evidence="3" type="ORF">UFOPK2310_01578</name>
</gene>
<feature type="domain" description="DUF4143" evidence="2">
    <location>
        <begin position="192"/>
        <end position="354"/>
    </location>
</feature>
<dbReference type="SUPFAM" id="SSF52540">
    <property type="entry name" value="P-loop containing nucleoside triphosphate hydrolases"/>
    <property type="match status" value="1"/>
</dbReference>
<dbReference type="Pfam" id="PF13173">
    <property type="entry name" value="AAA_14"/>
    <property type="match status" value="1"/>
</dbReference>
<reference evidence="3" key="1">
    <citation type="submission" date="2020-05" db="EMBL/GenBank/DDBJ databases">
        <authorList>
            <person name="Chiriac C."/>
            <person name="Salcher M."/>
            <person name="Ghai R."/>
            <person name="Kavagutti S V."/>
        </authorList>
    </citation>
    <scope>NUCLEOTIDE SEQUENCE</scope>
</reference>